<keyword evidence="9 11" id="KW-0472">Membrane</keyword>
<evidence type="ECO:0000256" key="6">
    <source>
        <dbReference type="ARBA" id="ARBA00022781"/>
    </source>
</evidence>
<evidence type="ECO:0000256" key="3">
    <source>
        <dbReference type="ARBA" id="ARBA00022448"/>
    </source>
</evidence>
<dbReference type="CTD" id="4508"/>
<keyword evidence="10" id="KW-0066">ATP synthesis</keyword>
<comment type="similarity">
    <text evidence="2">Belongs to the ATPase A chain family.</text>
</comment>
<reference evidence="12" key="1">
    <citation type="journal article" date="2018" name="Int. J. Parasitol.">
        <title>Validity of the Diplostomoidea and Diplostomida (Digenea, Platyhelminthes) upheld in phylogenomic analysis.</title>
        <authorList>
            <person name="Locke S.A."/>
            <person name="Van Dam A."/>
            <person name="Caffara M."/>
            <person name="Pinto H.A."/>
            <person name="Lopez-Hernandez D."/>
            <person name="Blanar C.A."/>
        </authorList>
    </citation>
    <scope>NUCLEOTIDE SEQUENCE</scope>
    <source>
        <strain evidence="12">Cp.Ga.GPS.72.1</strain>
    </source>
</reference>
<name>A0A6J3YMF1_9TREM</name>
<keyword evidence="4" id="KW-0138">CF(0)</keyword>
<evidence type="ECO:0000256" key="5">
    <source>
        <dbReference type="ARBA" id="ARBA00022692"/>
    </source>
</evidence>
<dbReference type="SUPFAM" id="SSF81336">
    <property type="entry name" value="F1F0 ATP synthase subunit A"/>
    <property type="match status" value="1"/>
</dbReference>
<feature type="transmembrane region" description="Helical" evidence="11">
    <location>
        <begin position="137"/>
        <end position="167"/>
    </location>
</feature>
<feature type="transmembrane region" description="Helical" evidence="11">
    <location>
        <begin position="110"/>
        <end position="131"/>
    </location>
</feature>
<accession>A0A6J3YMF1</accession>
<keyword evidence="7 11" id="KW-1133">Transmembrane helix</keyword>
<geneLocation type="mitochondrion" evidence="12"/>
<dbReference type="GO" id="GO:1902600">
    <property type="term" value="P:proton transmembrane transport"/>
    <property type="evidence" value="ECO:0007669"/>
    <property type="project" value="UniProtKB-KW"/>
</dbReference>
<comment type="subcellular location">
    <subcellularLocation>
        <location evidence="1">Membrane</location>
        <topology evidence="1">Multi-pass membrane protein</topology>
    </subcellularLocation>
</comment>
<evidence type="ECO:0000256" key="4">
    <source>
        <dbReference type="ARBA" id="ARBA00022547"/>
    </source>
</evidence>
<evidence type="ECO:0000256" key="10">
    <source>
        <dbReference type="ARBA" id="ARBA00023310"/>
    </source>
</evidence>
<evidence type="ECO:0000256" key="7">
    <source>
        <dbReference type="ARBA" id="ARBA00022989"/>
    </source>
</evidence>
<dbReference type="AlphaFoldDB" id="A0A6J3YMF1"/>
<dbReference type="InterPro" id="IPR035908">
    <property type="entry name" value="F0_ATP_A_sf"/>
</dbReference>
<dbReference type="GO" id="GO:0045259">
    <property type="term" value="C:proton-transporting ATP synthase complex"/>
    <property type="evidence" value="ECO:0007669"/>
    <property type="project" value="UniProtKB-KW"/>
</dbReference>
<keyword evidence="12" id="KW-0496">Mitochondrion</keyword>
<feature type="transmembrane region" description="Helical" evidence="11">
    <location>
        <begin position="51"/>
        <end position="71"/>
    </location>
</feature>
<gene>
    <name evidence="12" type="primary">ATP6</name>
</gene>
<protein>
    <submittedName>
        <fullName evidence="12">ATP synthase F0 subunit 6</fullName>
    </submittedName>
</protein>
<keyword evidence="6" id="KW-0375">Hydrogen ion transport</keyword>
<feature type="transmembrane region" description="Helical" evidence="11">
    <location>
        <begin position="24"/>
        <end position="44"/>
    </location>
</feature>
<evidence type="ECO:0000256" key="11">
    <source>
        <dbReference type="SAM" id="Phobius"/>
    </source>
</evidence>
<evidence type="ECO:0000256" key="9">
    <source>
        <dbReference type="ARBA" id="ARBA00023136"/>
    </source>
</evidence>
<keyword evidence="5 11" id="KW-0812">Transmembrane</keyword>
<evidence type="ECO:0000256" key="8">
    <source>
        <dbReference type="ARBA" id="ARBA00023065"/>
    </source>
</evidence>
<dbReference type="RefSeq" id="YP_009533201.1">
    <property type="nucleotide sequence ID" value="NC_039780.1"/>
</dbReference>
<keyword evidence="8" id="KW-0406">Ion transport</keyword>
<dbReference type="EMBL" id="MH536510">
    <property type="protein sequence ID" value="AYH51386.1"/>
    <property type="molecule type" value="Genomic_DNA"/>
</dbReference>
<keyword evidence="3" id="KW-0813">Transport</keyword>
<evidence type="ECO:0000313" key="12">
    <source>
        <dbReference type="EMBL" id="AYH51386.1"/>
    </source>
</evidence>
<sequence>MFLTRLSLLGGNMVSSVIEGVNDRLYYCILIGMLFCFLLLRIPYIFGIGGFSMFLVLVIMPLFLAMMLSRLSAGASLFFSSFIPMGTPLWIAPFVCLAETISYIVRPVVLVIRPFINLSIGAMAGMTLGVLCWSMSWGVFCGLLVLFFYEVFVALVHWYIVCSILAFSADH</sequence>
<dbReference type="GO" id="GO:0006754">
    <property type="term" value="P:ATP biosynthetic process"/>
    <property type="evidence" value="ECO:0007669"/>
    <property type="project" value="UniProtKB-KW"/>
</dbReference>
<dbReference type="Gene3D" id="1.20.120.220">
    <property type="entry name" value="ATP synthase, F0 complex, subunit A"/>
    <property type="match status" value="1"/>
</dbReference>
<evidence type="ECO:0000256" key="2">
    <source>
        <dbReference type="ARBA" id="ARBA00006810"/>
    </source>
</evidence>
<evidence type="ECO:0000256" key="1">
    <source>
        <dbReference type="ARBA" id="ARBA00004141"/>
    </source>
</evidence>
<dbReference type="GeneID" id="38335175"/>
<organism evidence="12">
    <name type="scientific">Cyathocotyle prussica</name>
    <dbReference type="NCBI Taxonomy" id="2067575"/>
    <lineage>
        <taxon>Eukaryota</taxon>
        <taxon>Metazoa</taxon>
        <taxon>Spiralia</taxon>
        <taxon>Lophotrochozoa</taxon>
        <taxon>Platyhelminthes</taxon>
        <taxon>Trematoda</taxon>
        <taxon>Digenea</taxon>
        <taxon>Diplostomida</taxon>
        <taxon>Diplostomoidea</taxon>
        <taxon>Cyathocotylidae</taxon>
        <taxon>Cyathocotyle</taxon>
    </lineage>
</organism>
<proteinExistence type="inferred from homology"/>